<dbReference type="Proteomes" id="UP000052978">
    <property type="component" value="Unassembled WGS sequence"/>
</dbReference>
<dbReference type="PROSITE" id="PS50923">
    <property type="entry name" value="SUSHI"/>
    <property type="match status" value="7"/>
</dbReference>
<dbReference type="PROSITE" id="PS01186">
    <property type="entry name" value="EGF_2"/>
    <property type="match status" value="1"/>
</dbReference>
<feature type="domain" description="Sushi" evidence="30">
    <location>
        <begin position="384"/>
        <end position="445"/>
    </location>
</feature>
<evidence type="ECO:0000256" key="6">
    <source>
        <dbReference type="ARBA" id="ARBA00022692"/>
    </source>
</evidence>
<dbReference type="GO" id="GO:0046872">
    <property type="term" value="F:metal ion binding"/>
    <property type="evidence" value="ECO:0007669"/>
    <property type="project" value="UniProtKB-KW"/>
</dbReference>
<keyword evidence="15 24" id="KW-1015">Disulfide bond</keyword>
<evidence type="ECO:0000259" key="30">
    <source>
        <dbReference type="PROSITE" id="PS50923"/>
    </source>
</evidence>
<feature type="disulfide bond" evidence="25">
    <location>
        <begin position="416"/>
        <end position="443"/>
    </location>
</feature>
<dbReference type="AlphaFoldDB" id="S7PAB2"/>
<evidence type="ECO:0000256" key="16">
    <source>
        <dbReference type="ARBA" id="ARBA00023180"/>
    </source>
</evidence>
<dbReference type="CDD" id="cd00054">
    <property type="entry name" value="EGF_CA"/>
    <property type="match status" value="1"/>
</dbReference>
<evidence type="ECO:0000256" key="17">
    <source>
        <dbReference type="ARBA" id="ARBA00044174"/>
    </source>
</evidence>
<evidence type="ECO:0000256" key="13">
    <source>
        <dbReference type="ARBA" id="ARBA00022989"/>
    </source>
</evidence>
<evidence type="ECO:0000259" key="28">
    <source>
        <dbReference type="PROSITE" id="PS50026"/>
    </source>
</evidence>
<dbReference type="Gene3D" id="2.10.70.10">
    <property type="entry name" value="Complement Module, domain 1"/>
    <property type="match status" value="7"/>
</dbReference>
<evidence type="ECO:0000256" key="25">
    <source>
        <dbReference type="PROSITE-ProRule" id="PRU00302"/>
    </source>
</evidence>
<dbReference type="Pfam" id="PF00084">
    <property type="entry name" value="Sushi"/>
    <property type="match status" value="7"/>
</dbReference>
<feature type="domain" description="Sushi" evidence="30">
    <location>
        <begin position="508"/>
        <end position="569"/>
    </location>
</feature>
<feature type="domain" description="Sushi" evidence="30">
    <location>
        <begin position="570"/>
        <end position="631"/>
    </location>
</feature>
<keyword evidence="7" id="KW-0479">Metal-binding</keyword>
<dbReference type="PROSITE" id="PS00022">
    <property type="entry name" value="EGF_1"/>
    <property type="match status" value="1"/>
</dbReference>
<evidence type="ECO:0000256" key="15">
    <source>
        <dbReference type="ARBA" id="ARBA00023157"/>
    </source>
</evidence>
<dbReference type="InterPro" id="IPR016187">
    <property type="entry name" value="CTDL_fold"/>
</dbReference>
<dbReference type="SMART" id="SM00181">
    <property type="entry name" value="EGF"/>
    <property type="match status" value="1"/>
</dbReference>
<keyword evidence="13 26" id="KW-1133">Transmembrane helix</keyword>
<dbReference type="InterPro" id="IPR000742">
    <property type="entry name" value="EGF"/>
</dbReference>
<evidence type="ECO:0000256" key="24">
    <source>
        <dbReference type="PROSITE-ProRule" id="PRU00076"/>
    </source>
</evidence>
<evidence type="ECO:0000256" key="18">
    <source>
        <dbReference type="ARBA" id="ARBA00044221"/>
    </source>
</evidence>
<proteinExistence type="inferred from homology"/>
<dbReference type="InterPro" id="IPR016186">
    <property type="entry name" value="C-type_lectin-like/link_sf"/>
</dbReference>
<dbReference type="PANTHER" id="PTHR19325:SF484">
    <property type="entry name" value="P-SELECTIN"/>
    <property type="match status" value="1"/>
</dbReference>
<feature type="domain" description="EGF-like" evidence="28">
    <location>
        <begin position="159"/>
        <end position="195"/>
    </location>
</feature>
<feature type="domain" description="Sushi" evidence="30">
    <location>
        <begin position="322"/>
        <end position="383"/>
    </location>
</feature>
<dbReference type="eggNOG" id="KOG4297">
    <property type="taxonomic scope" value="Eukaryota"/>
</dbReference>
<dbReference type="Gene3D" id="2.10.25.10">
    <property type="entry name" value="Laminin"/>
    <property type="match status" value="1"/>
</dbReference>
<keyword evidence="32" id="KW-1185">Reference proteome</keyword>
<sequence length="698" mass="75602">QARCPSATWNWRSRGVVFIAAQLLRLGALLSELMNQTEVAAWTYHISSKAYSWNASRTFCQKYYTDLVAIQNKDEIAYLNDVIPYYSHYYWIGIRKINNKWTWVGTNKTLTEEAENWADHEPNNKKNNQDCVEIYIKSPSAPGRWNDEPCWRKKRPLCYTASCQDTSCSQQGECVETIGNYTCSCHPGFYGPECEYVRECGGLELPPRVLMDCSHPLGSFSFNSRCSFHCAEGYTLDGPRELECLASGTWTNKPPQCVATLCPPLRPPERGRMSCLHGAEGPPHQASCSFACEEGSVLVGPELVRCTASGAWTASAPVCKAIACEPPEHPAHGSVDCSPSSRAWPYNATCRFHCAEGFELHGADTVRCADAGQWTAPAPLCQALQCQDLPAPNHARVKCVHPFGASRYQSACSFACAKGFLLVGAHELRCLATGTWSAAPPECQAVTCTPLLSPQNGTMACVGPLGDSSYQSTCQFTCNEGFSLSGPERLDCTLSGRWTGSPPTCGATRCPELFAPERGSLDCSDTRGEFNVGSTCHFSCRGGFKLQGSRSAQCTASGRWTAPPPTCQAVQCSELHTEEPVLMNCSSPWGHFSYGTTCTFHCPEGQSLNGSAAAACGPDGQWSAATPTCQGEPLTVQEALTYVGGAVASTTGLVMGGTLLALLRRRCRRKDDGKDPLNPHSHLGTYGVFTNAAFDPSP</sequence>
<dbReference type="GO" id="GO:0005886">
    <property type="term" value="C:plasma membrane"/>
    <property type="evidence" value="ECO:0007669"/>
    <property type="project" value="UniProtKB-SubCell"/>
</dbReference>
<evidence type="ECO:0000256" key="10">
    <source>
        <dbReference type="ARBA" id="ARBA00022737"/>
    </source>
</evidence>
<feature type="disulfide bond" evidence="25">
    <location>
        <begin position="292"/>
        <end position="319"/>
    </location>
</feature>
<evidence type="ECO:0000256" key="12">
    <source>
        <dbReference type="ARBA" id="ARBA00022889"/>
    </source>
</evidence>
<evidence type="ECO:0000256" key="8">
    <source>
        <dbReference type="ARBA" id="ARBA00022729"/>
    </source>
</evidence>
<dbReference type="InterPro" id="IPR001304">
    <property type="entry name" value="C-type_lectin-like"/>
</dbReference>
<feature type="disulfide bond" evidence="25">
    <location>
        <begin position="602"/>
        <end position="629"/>
    </location>
</feature>
<feature type="disulfide bond" evidence="25">
    <location>
        <begin position="478"/>
        <end position="505"/>
    </location>
</feature>
<name>S7PAB2_MYOBR</name>
<organism evidence="31 32">
    <name type="scientific">Myotis brandtii</name>
    <name type="common">Brandt's bat</name>
    <dbReference type="NCBI Taxonomy" id="109478"/>
    <lineage>
        <taxon>Eukaryota</taxon>
        <taxon>Metazoa</taxon>
        <taxon>Chordata</taxon>
        <taxon>Craniata</taxon>
        <taxon>Vertebrata</taxon>
        <taxon>Euteleostomi</taxon>
        <taxon>Mammalia</taxon>
        <taxon>Eutheria</taxon>
        <taxon>Laurasiatheria</taxon>
        <taxon>Chiroptera</taxon>
        <taxon>Yangochiroptera</taxon>
        <taxon>Vespertilionidae</taxon>
        <taxon>Myotis</taxon>
    </lineage>
</organism>
<feature type="disulfide bond" evidence="25">
    <location>
        <begin position="230"/>
        <end position="257"/>
    </location>
</feature>
<dbReference type="InterPro" id="IPR035976">
    <property type="entry name" value="Sushi/SCR/CCP_sf"/>
</dbReference>
<accession>S7PAB2</accession>
<evidence type="ECO:0000256" key="5">
    <source>
        <dbReference type="ARBA" id="ARBA00022659"/>
    </source>
</evidence>
<evidence type="ECO:0000256" key="1">
    <source>
        <dbReference type="ARBA" id="ARBA00004251"/>
    </source>
</evidence>
<keyword evidence="5 25" id="KW-0768">Sushi</keyword>
<evidence type="ECO:0000256" key="14">
    <source>
        <dbReference type="ARBA" id="ARBA00023136"/>
    </source>
</evidence>
<keyword evidence="4 24" id="KW-0245">EGF-like domain</keyword>
<dbReference type="SUPFAM" id="SSF56436">
    <property type="entry name" value="C-type lectin-like"/>
    <property type="match status" value="1"/>
</dbReference>
<keyword evidence="8 27" id="KW-0732">Signal</keyword>
<evidence type="ECO:0000256" key="26">
    <source>
        <dbReference type="SAM" id="Phobius"/>
    </source>
</evidence>
<feature type="non-terminal residue" evidence="31">
    <location>
        <position position="1"/>
    </location>
</feature>
<reference evidence="31 32" key="1">
    <citation type="journal article" date="2013" name="Nat. Commun.">
        <title>Genome analysis reveals insights into physiology and longevity of the Brandt's bat Myotis brandtii.</title>
        <authorList>
            <person name="Seim I."/>
            <person name="Fang X."/>
            <person name="Xiong Z."/>
            <person name="Lobanov A.V."/>
            <person name="Huang Z."/>
            <person name="Ma S."/>
            <person name="Feng Y."/>
            <person name="Turanov A.A."/>
            <person name="Zhu Y."/>
            <person name="Lenz T.L."/>
            <person name="Gerashchenko M.V."/>
            <person name="Fan D."/>
            <person name="Hee Yim S."/>
            <person name="Yao X."/>
            <person name="Jordan D."/>
            <person name="Xiong Y."/>
            <person name="Ma Y."/>
            <person name="Lyapunov A.N."/>
            <person name="Chen G."/>
            <person name="Kulakova O.I."/>
            <person name="Sun Y."/>
            <person name="Lee S.G."/>
            <person name="Bronson R.T."/>
            <person name="Moskalev A.A."/>
            <person name="Sunyaev S.R."/>
            <person name="Zhang G."/>
            <person name="Krogh A."/>
            <person name="Wang J."/>
            <person name="Gladyshev V.N."/>
        </authorList>
    </citation>
    <scope>NUCLEOTIDE SEQUENCE [LARGE SCALE GENOMIC DNA]</scope>
</reference>
<evidence type="ECO:0000256" key="4">
    <source>
        <dbReference type="ARBA" id="ARBA00022536"/>
    </source>
</evidence>
<keyword evidence="6 26" id="KW-0812">Transmembrane</keyword>
<dbReference type="PROSITE" id="PS50026">
    <property type="entry name" value="EGF_3"/>
    <property type="match status" value="1"/>
</dbReference>
<evidence type="ECO:0000256" key="21">
    <source>
        <dbReference type="ARBA" id="ARBA00044355"/>
    </source>
</evidence>
<evidence type="ECO:0000256" key="20">
    <source>
        <dbReference type="ARBA" id="ARBA00044337"/>
    </source>
</evidence>
<feature type="disulfide bond" evidence="25">
    <location>
        <begin position="354"/>
        <end position="381"/>
    </location>
</feature>
<evidence type="ECO:0000313" key="31">
    <source>
        <dbReference type="EMBL" id="EPQ04592.1"/>
    </source>
</evidence>
<keyword evidence="14 26" id="KW-0472">Membrane</keyword>
<evidence type="ECO:0000256" key="19">
    <source>
        <dbReference type="ARBA" id="ARBA00044292"/>
    </source>
</evidence>
<comment type="subcellular location">
    <subcellularLocation>
        <location evidence="1">Cell membrane</location>
        <topology evidence="1">Single-pass type I membrane protein</topology>
    </subcellularLocation>
</comment>
<keyword evidence="9 31" id="KW-0430">Lectin</keyword>
<dbReference type="EMBL" id="KE161588">
    <property type="protein sequence ID" value="EPQ04592.1"/>
    <property type="molecule type" value="Genomic_DNA"/>
</dbReference>
<feature type="transmembrane region" description="Helical" evidence="26">
    <location>
        <begin position="639"/>
        <end position="663"/>
    </location>
</feature>
<dbReference type="SUPFAM" id="SSF57196">
    <property type="entry name" value="EGF/Laminin"/>
    <property type="match status" value="1"/>
</dbReference>
<dbReference type="GO" id="GO:0030246">
    <property type="term" value="F:carbohydrate binding"/>
    <property type="evidence" value="ECO:0007669"/>
    <property type="project" value="UniProtKB-KW"/>
</dbReference>
<dbReference type="PROSITE" id="PS50041">
    <property type="entry name" value="C_TYPE_LECTIN_2"/>
    <property type="match status" value="1"/>
</dbReference>
<feature type="chain" id="PRO_5004555399" description="p-selectin" evidence="27">
    <location>
        <begin position="32"/>
        <end position="698"/>
    </location>
</feature>
<comment type="subunit">
    <text evidence="23">Interacts with SNX17. Interacts with SELPLG/PSGL1 and PODXL2 and mediates neutrophil adhesion and leukocyte rolling. This interaction requires the sialyl-Lewis X epitope of SELPLG and PODXL2, and specific tyrosine sulfation on SELPLG. Interacts (via C-type lectin domain) with alpha-IIb/beta3 integrin ITGA2B:ITGB3 and alpha-V/beta-3 integrin ITGAV:ITGB3. Interacts with alpha5/beta1 integrin ITGA5:ITGB1 and alpha4/beta1 integrin ITGA4:ITGB.</text>
</comment>
<evidence type="ECO:0000256" key="9">
    <source>
        <dbReference type="ARBA" id="ARBA00022734"/>
    </source>
</evidence>
<dbReference type="SUPFAM" id="SSF57535">
    <property type="entry name" value="Complement control module/SCR domain"/>
    <property type="match status" value="7"/>
</dbReference>
<keyword evidence="16" id="KW-0325">Glycoprotein</keyword>
<comment type="similarity">
    <text evidence="2">Belongs to the selectin/LECAM family.</text>
</comment>
<dbReference type="SMART" id="SM00032">
    <property type="entry name" value="CCP"/>
    <property type="match status" value="7"/>
</dbReference>
<keyword evidence="11" id="KW-0106">Calcium</keyword>
<dbReference type="CDD" id="cd03592">
    <property type="entry name" value="CLECT_selectins_like"/>
    <property type="match status" value="1"/>
</dbReference>
<gene>
    <name evidence="31" type="ORF">D623_10007735</name>
</gene>
<evidence type="ECO:0000256" key="7">
    <source>
        <dbReference type="ARBA" id="ARBA00022723"/>
    </source>
</evidence>
<evidence type="ECO:0000256" key="27">
    <source>
        <dbReference type="SAM" id="SignalP"/>
    </source>
</evidence>
<dbReference type="SMART" id="SM00034">
    <property type="entry name" value="CLECT"/>
    <property type="match status" value="1"/>
</dbReference>
<dbReference type="FunFam" id="3.10.100.10:FF:000007">
    <property type="entry name" value="L-selectin"/>
    <property type="match status" value="1"/>
</dbReference>
<feature type="domain" description="C-type lectin" evidence="29">
    <location>
        <begin position="39"/>
        <end position="159"/>
    </location>
</feature>
<feature type="domain" description="Sushi" evidence="30">
    <location>
        <begin position="198"/>
        <end position="259"/>
    </location>
</feature>
<feature type="domain" description="Sushi" evidence="30">
    <location>
        <begin position="446"/>
        <end position="507"/>
    </location>
</feature>
<keyword evidence="10" id="KW-0677">Repeat</keyword>
<dbReference type="Gene3D" id="3.10.100.10">
    <property type="entry name" value="Mannose-Binding Protein A, subunit A"/>
    <property type="match status" value="1"/>
</dbReference>
<feature type="disulfide bond" evidence="24">
    <location>
        <begin position="185"/>
        <end position="194"/>
    </location>
</feature>
<evidence type="ECO:0000256" key="23">
    <source>
        <dbReference type="ARBA" id="ARBA00046840"/>
    </source>
</evidence>
<dbReference type="Pfam" id="PF00059">
    <property type="entry name" value="Lectin_C"/>
    <property type="match status" value="1"/>
</dbReference>
<dbReference type="InterPro" id="IPR033991">
    <property type="entry name" value="Selectin_CTLD"/>
</dbReference>
<keyword evidence="12" id="KW-0130">Cell adhesion</keyword>
<feature type="signal peptide" evidence="27">
    <location>
        <begin position="1"/>
        <end position="31"/>
    </location>
</feature>
<comment type="function">
    <text evidence="22">Ca(2+)-dependent receptor for myeloid cells that binds to carbohydrates on neutrophils and monocytes. Mediates the interaction of activated endothelial cells or platelets with leukocytes. The ligand recognized is sialyl-Lewis X. Mediates rapid rolling of leukocyte rolling over vascular surfaces during the initial steps in inflammation through interaction with SELPLG. Mediates cell-cell interactions and cell adhesion via the interaction with integrin alpha-IIb/beta3 (ITGA2B:ITGB3) and integrin alpha-V/beta-3 (ITGAV:ITGB3).</text>
</comment>
<protein>
    <recommendedName>
        <fullName evidence="17">p-selectin</fullName>
    </recommendedName>
    <alternativeName>
        <fullName evidence="18">CD62 antigen-like family member P</fullName>
    </alternativeName>
    <alternativeName>
        <fullName evidence="20">Granule membrane protein 140</fullName>
    </alternativeName>
    <alternativeName>
        <fullName evidence="21">Leukocyte-endothelial cell adhesion molecule 3</fullName>
    </alternativeName>
    <alternativeName>
        <fullName evidence="19">Platelet activation dependent granule-external membrane protein</fullName>
    </alternativeName>
</protein>
<keyword evidence="3" id="KW-1003">Cell membrane</keyword>
<dbReference type="PANTHER" id="PTHR19325">
    <property type="entry name" value="COMPLEMENT COMPONENT-RELATED SUSHI DOMAIN-CONTAINING"/>
    <property type="match status" value="1"/>
</dbReference>
<evidence type="ECO:0000259" key="29">
    <source>
        <dbReference type="PROSITE" id="PS50041"/>
    </source>
</evidence>
<dbReference type="InterPro" id="IPR000436">
    <property type="entry name" value="Sushi_SCR_CCP_dom"/>
</dbReference>
<dbReference type="InterPro" id="IPR002396">
    <property type="entry name" value="Selectin_superfamily"/>
</dbReference>
<dbReference type="GO" id="GO:0007155">
    <property type="term" value="P:cell adhesion"/>
    <property type="evidence" value="ECO:0007669"/>
    <property type="project" value="UniProtKB-KW"/>
</dbReference>
<dbReference type="FunFam" id="2.10.70.10:FF:000001">
    <property type="entry name" value="Selectin P"/>
    <property type="match status" value="7"/>
</dbReference>
<dbReference type="PRINTS" id="PR00343">
    <property type="entry name" value="SELECTIN"/>
</dbReference>
<evidence type="ECO:0000256" key="3">
    <source>
        <dbReference type="ARBA" id="ARBA00022475"/>
    </source>
</evidence>
<evidence type="ECO:0000256" key="11">
    <source>
        <dbReference type="ARBA" id="ARBA00022837"/>
    </source>
</evidence>
<evidence type="ECO:0000256" key="2">
    <source>
        <dbReference type="ARBA" id="ARBA00007360"/>
    </source>
</evidence>
<feature type="domain" description="Sushi" evidence="30">
    <location>
        <begin position="260"/>
        <end position="321"/>
    </location>
</feature>
<feature type="disulfide bond" evidence="25">
    <location>
        <begin position="540"/>
        <end position="567"/>
    </location>
</feature>
<dbReference type="FunFam" id="2.10.25.10:FF:000176">
    <property type="entry name" value="Selectin P"/>
    <property type="match status" value="1"/>
</dbReference>
<evidence type="ECO:0000313" key="32">
    <source>
        <dbReference type="Proteomes" id="UP000052978"/>
    </source>
</evidence>
<evidence type="ECO:0000256" key="22">
    <source>
        <dbReference type="ARBA" id="ARBA00045502"/>
    </source>
</evidence>
<comment type="caution">
    <text evidence="24">Lacks conserved residue(s) required for the propagation of feature annotation.</text>
</comment>
<dbReference type="InterPro" id="IPR050350">
    <property type="entry name" value="Compl-Cell_Adhes-Reg"/>
</dbReference>
<dbReference type="CDD" id="cd00033">
    <property type="entry name" value="CCP"/>
    <property type="match status" value="7"/>
</dbReference>